<dbReference type="EC" id="5.99.1.4" evidence="1"/>
<dbReference type="PIRSF" id="PIRSF006386">
    <property type="entry name" value="HCCAis_GSTk"/>
    <property type="match status" value="1"/>
</dbReference>
<proteinExistence type="inferred from homology"/>
<dbReference type="HOGENOM" id="CLU_069253_1_3_5"/>
<organism evidence="4 5">
    <name type="scientific">Candidatus Phaeomarinibacter ectocarpi</name>
    <dbReference type="NCBI Taxonomy" id="1458461"/>
    <lineage>
        <taxon>Bacteria</taxon>
        <taxon>Pseudomonadati</taxon>
        <taxon>Pseudomonadota</taxon>
        <taxon>Alphaproteobacteria</taxon>
        <taxon>Hyphomicrobiales</taxon>
        <taxon>Parvibaculaceae</taxon>
        <taxon>Candidatus Phaeomarinibacter</taxon>
    </lineage>
</organism>
<dbReference type="OrthoDB" id="5244108at2"/>
<keyword evidence="1 4" id="KW-0413">Isomerase</keyword>
<evidence type="ECO:0000256" key="2">
    <source>
        <dbReference type="PIRSR" id="PIRSR006386-1"/>
    </source>
</evidence>
<dbReference type="InterPro" id="IPR051924">
    <property type="entry name" value="GST_Kappa/NadH"/>
</dbReference>
<dbReference type="GO" id="GO:0004364">
    <property type="term" value="F:glutathione transferase activity"/>
    <property type="evidence" value="ECO:0007669"/>
    <property type="project" value="TreeGrafter"/>
</dbReference>
<dbReference type="KEGG" id="pect:BN1012_Phect1768"/>
<evidence type="ECO:0000313" key="5">
    <source>
        <dbReference type="Proteomes" id="UP000032160"/>
    </source>
</evidence>
<evidence type="ECO:0000256" key="1">
    <source>
        <dbReference type="PIRNR" id="PIRNR006386"/>
    </source>
</evidence>
<feature type="active site" description="Nucleophile" evidence="2">
    <location>
        <position position="13"/>
    </location>
</feature>
<accession>X5MD84</accession>
<dbReference type="GO" id="GO:1901170">
    <property type="term" value="P:naphthalene catabolic process"/>
    <property type="evidence" value="ECO:0007669"/>
    <property type="project" value="InterPro"/>
</dbReference>
<dbReference type="PATRIC" id="fig|1458461.3.peg.1772"/>
<dbReference type="RefSeq" id="WP_043948131.1">
    <property type="nucleotide sequence ID" value="NZ_HG966617.1"/>
</dbReference>
<dbReference type="GO" id="GO:0006749">
    <property type="term" value="P:glutathione metabolic process"/>
    <property type="evidence" value="ECO:0007669"/>
    <property type="project" value="TreeGrafter"/>
</dbReference>
<dbReference type="InterPro" id="IPR036249">
    <property type="entry name" value="Thioredoxin-like_sf"/>
</dbReference>
<dbReference type="Proteomes" id="UP000032160">
    <property type="component" value="Chromosome I"/>
</dbReference>
<sequence>MTKTVDFIFDFASPNAYMCHKVLPEIAARTGATFNYIPCLLGGIFKATGNQAPMMAFNGIKGKLDYDGLEMQRFIKKHNLSKFAMNPHFPVITLLMMRGAIAAEMDGRLMEYVDAGVAHMWEEGLKMDDPEVYAAAMTKAGFDGADLLARTQDPAVKQKLVDNTSAAVERGAFGIPTFYVGKEMFFGKERLGQMEEEIMAS</sequence>
<dbReference type="CDD" id="cd03022">
    <property type="entry name" value="DsbA_HCCA_Iso"/>
    <property type="match status" value="1"/>
</dbReference>
<gene>
    <name evidence="4" type="ORF">BN1012_Phect1768</name>
</gene>
<evidence type="ECO:0000313" key="4">
    <source>
        <dbReference type="EMBL" id="CDO59982.1"/>
    </source>
</evidence>
<dbReference type="Gene3D" id="3.40.30.10">
    <property type="entry name" value="Glutaredoxin"/>
    <property type="match status" value="1"/>
</dbReference>
<dbReference type="STRING" id="1458461.BN1012_Phect1768"/>
<evidence type="ECO:0000259" key="3">
    <source>
        <dbReference type="Pfam" id="PF01323"/>
    </source>
</evidence>
<reference evidence="4 5" key="1">
    <citation type="journal article" date="2014" name="Front. Genet.">
        <title>Genome and metabolic network of "Candidatus Phaeomarinobacter ectocarpi" Ec32, a new candidate genus of Alphaproteobacteria frequently associated with brown algae.</title>
        <authorList>
            <person name="Dittami S.M."/>
            <person name="Barbeyron T."/>
            <person name="Boyen C."/>
            <person name="Cambefort J."/>
            <person name="Collet G."/>
            <person name="Delage L."/>
            <person name="Gobet A."/>
            <person name="Groisillier A."/>
            <person name="Leblanc C."/>
            <person name="Michel G."/>
            <person name="Scornet D."/>
            <person name="Siegel A."/>
            <person name="Tapia J.E."/>
            <person name="Tonon T."/>
        </authorList>
    </citation>
    <scope>NUCLEOTIDE SEQUENCE [LARGE SCALE GENOMIC DNA]</scope>
    <source>
        <strain evidence="4 5">Ec32</strain>
    </source>
</reference>
<dbReference type="SUPFAM" id="SSF52833">
    <property type="entry name" value="Thioredoxin-like"/>
    <property type="match status" value="1"/>
</dbReference>
<feature type="domain" description="DSBA-like thioredoxin" evidence="3">
    <location>
        <begin position="4"/>
        <end position="198"/>
    </location>
</feature>
<dbReference type="EMBL" id="HG966617">
    <property type="protein sequence ID" value="CDO59982.1"/>
    <property type="molecule type" value="Genomic_DNA"/>
</dbReference>
<dbReference type="Pfam" id="PF01323">
    <property type="entry name" value="DSBA"/>
    <property type="match status" value="1"/>
</dbReference>
<comment type="similarity">
    <text evidence="1">Belongs to the GST superfamily. NadH family.</text>
</comment>
<keyword evidence="5" id="KW-1185">Reference proteome</keyword>
<name>X5MD84_9HYPH</name>
<dbReference type="PANTHER" id="PTHR42943">
    <property type="entry name" value="GLUTATHIONE S-TRANSFERASE KAPPA"/>
    <property type="match status" value="1"/>
</dbReference>
<dbReference type="GO" id="GO:0018845">
    <property type="term" value="F:2-hydroxychromene-2-carboxylate isomerase activity"/>
    <property type="evidence" value="ECO:0007669"/>
    <property type="project" value="UniProtKB-UniRule"/>
</dbReference>
<dbReference type="InterPro" id="IPR014440">
    <property type="entry name" value="HCCAis_GSTk"/>
</dbReference>
<protein>
    <recommendedName>
        <fullName evidence="1">2-hydroxychromene-2-carboxylate isomerase</fullName>
        <ecNumber evidence="1">5.99.1.4</ecNumber>
    </recommendedName>
</protein>
<dbReference type="InterPro" id="IPR044087">
    <property type="entry name" value="NahD-like"/>
</dbReference>
<dbReference type="AlphaFoldDB" id="X5MD84"/>
<dbReference type="GO" id="GO:0004602">
    <property type="term" value="F:glutathione peroxidase activity"/>
    <property type="evidence" value="ECO:0007669"/>
    <property type="project" value="TreeGrafter"/>
</dbReference>
<comment type="catalytic activity">
    <reaction evidence="1">
        <text>2-hydroxychromene-2-carboxylate = (3E)-4-(2-hydroxyphenyl)-2-oxobut-3-enoate</text>
        <dbReference type="Rhea" id="RHEA:27401"/>
        <dbReference type="ChEBI" id="CHEBI:59350"/>
        <dbReference type="ChEBI" id="CHEBI:59353"/>
        <dbReference type="EC" id="5.99.1.4"/>
    </reaction>
</comment>
<dbReference type="InterPro" id="IPR001853">
    <property type="entry name" value="DSBA-like_thioredoxin_dom"/>
</dbReference>
<dbReference type="PANTHER" id="PTHR42943:SF2">
    <property type="entry name" value="GLUTATHIONE S-TRANSFERASE KAPPA 1"/>
    <property type="match status" value="1"/>
</dbReference>